<evidence type="ECO:0000313" key="6">
    <source>
        <dbReference type="Proteomes" id="UP000198571"/>
    </source>
</evidence>
<dbReference type="GO" id="GO:0004252">
    <property type="term" value="F:serine-type endopeptidase activity"/>
    <property type="evidence" value="ECO:0007669"/>
    <property type="project" value="InterPro"/>
</dbReference>
<evidence type="ECO:0000256" key="4">
    <source>
        <dbReference type="SAM" id="Phobius"/>
    </source>
</evidence>
<dbReference type="PANTHER" id="PTHR43343">
    <property type="entry name" value="PEPTIDASE S12"/>
    <property type="match status" value="1"/>
</dbReference>
<accession>A0A1H9U7H5</accession>
<dbReference type="InterPro" id="IPR001940">
    <property type="entry name" value="Peptidase_S1C"/>
</dbReference>
<reference evidence="6" key="1">
    <citation type="submission" date="2016-10" db="EMBL/GenBank/DDBJ databases">
        <authorList>
            <person name="Varghese N."/>
            <person name="Submissions S."/>
        </authorList>
    </citation>
    <scope>NUCLEOTIDE SEQUENCE [LARGE SCALE GENOMIC DNA]</scope>
    <source>
        <strain evidence="6">S9</strain>
    </source>
</reference>
<keyword evidence="4" id="KW-0472">Membrane</keyword>
<evidence type="ECO:0000313" key="5">
    <source>
        <dbReference type="EMBL" id="SES05094.1"/>
    </source>
</evidence>
<dbReference type="InterPro" id="IPR009003">
    <property type="entry name" value="Peptidase_S1_PA"/>
</dbReference>
<dbReference type="SUPFAM" id="SSF50494">
    <property type="entry name" value="Trypsin-like serine proteases"/>
    <property type="match status" value="1"/>
</dbReference>
<keyword evidence="3" id="KW-0720">Serine protease</keyword>
<evidence type="ECO:0000256" key="1">
    <source>
        <dbReference type="ARBA" id="ARBA00022670"/>
    </source>
</evidence>
<dbReference type="Pfam" id="PF13365">
    <property type="entry name" value="Trypsin_2"/>
    <property type="match status" value="1"/>
</dbReference>
<evidence type="ECO:0000256" key="3">
    <source>
        <dbReference type="ARBA" id="ARBA00022825"/>
    </source>
</evidence>
<keyword evidence="6" id="KW-1185">Reference proteome</keyword>
<dbReference type="PANTHER" id="PTHR43343:SF3">
    <property type="entry name" value="PROTEASE DO-LIKE 8, CHLOROPLASTIC"/>
    <property type="match status" value="1"/>
</dbReference>
<keyword evidence="4" id="KW-0812">Transmembrane</keyword>
<dbReference type="OrthoDB" id="189537at2"/>
<proteinExistence type="predicted"/>
<name>A0A1H9U7H5_9BACI</name>
<dbReference type="STRING" id="1601833.SAMN05518684_1071"/>
<evidence type="ECO:0000256" key="2">
    <source>
        <dbReference type="ARBA" id="ARBA00022801"/>
    </source>
</evidence>
<keyword evidence="2" id="KW-0378">Hydrolase</keyword>
<dbReference type="InterPro" id="IPR051201">
    <property type="entry name" value="Chloro_Bact_Ser_Proteases"/>
</dbReference>
<dbReference type="PRINTS" id="PR00834">
    <property type="entry name" value="PROTEASES2C"/>
</dbReference>
<dbReference type="EMBL" id="FOGT01000007">
    <property type="protein sequence ID" value="SES05094.1"/>
    <property type="molecule type" value="Genomic_DNA"/>
</dbReference>
<protein>
    <submittedName>
        <fullName evidence="5">Serine protease, S1-C subfamily, contains C-terminal PDZ domain</fullName>
    </submittedName>
</protein>
<dbReference type="Proteomes" id="UP000198571">
    <property type="component" value="Unassembled WGS sequence"/>
</dbReference>
<keyword evidence="4" id="KW-1133">Transmembrane helix</keyword>
<gene>
    <name evidence="5" type="ORF">SAMN05518684_1071</name>
</gene>
<feature type="transmembrane region" description="Helical" evidence="4">
    <location>
        <begin position="31"/>
        <end position="53"/>
    </location>
</feature>
<organism evidence="5 6">
    <name type="scientific">Salipaludibacillus aurantiacus</name>
    <dbReference type="NCBI Taxonomy" id="1601833"/>
    <lineage>
        <taxon>Bacteria</taxon>
        <taxon>Bacillati</taxon>
        <taxon>Bacillota</taxon>
        <taxon>Bacilli</taxon>
        <taxon>Bacillales</taxon>
        <taxon>Bacillaceae</taxon>
    </lineage>
</organism>
<dbReference type="AlphaFoldDB" id="A0A1H9U7H5"/>
<keyword evidence="1 5" id="KW-0645">Protease</keyword>
<dbReference type="Gene3D" id="2.40.10.120">
    <property type="match status" value="1"/>
</dbReference>
<dbReference type="GO" id="GO:0006508">
    <property type="term" value="P:proteolysis"/>
    <property type="evidence" value="ECO:0007669"/>
    <property type="project" value="UniProtKB-KW"/>
</dbReference>
<sequence>MFCYKCGIQLMRSDPACPNCRSKQPPSRKKFLTAVILALVIGLIAGIQGGVMYQSAVASPPLTTAPGAERSDTVKELKTFAVPAFIEERDAPRDLTEVIAEAQECVYTIEAPGEQGSAFLYNEQGIVITNAHVMRNSATATVITNEGEEYTATLEGSSEHMDVAVLHVEELEGEEPFPLEKEKEFKTGEEVVALGSPKGVRNTATMGHITGTNRDLTIGTYRYEDLYEISAHISEGNSGGPLLSKNEEKFIAINAAKSLDDPTIGFSIPFYKISSLIDELMNS</sequence>